<dbReference type="InterPro" id="IPR029021">
    <property type="entry name" value="Prot-tyrosine_phosphatase-like"/>
</dbReference>
<evidence type="ECO:0000259" key="3">
    <source>
        <dbReference type="PROSITE" id="PS50056"/>
    </source>
</evidence>
<feature type="region of interest" description="Disordered" evidence="1">
    <location>
        <begin position="277"/>
        <end position="330"/>
    </location>
</feature>
<dbReference type="GO" id="GO:0004721">
    <property type="term" value="F:phosphoprotein phosphatase activity"/>
    <property type="evidence" value="ECO:0007669"/>
    <property type="project" value="InterPro"/>
</dbReference>
<dbReference type="STRING" id="1423753.FD28_GL000961"/>
<comment type="caution">
    <text evidence="4">The sequence shown here is derived from an EMBL/GenBank/DDBJ whole genome shotgun (WGS) entry which is preliminary data.</text>
</comment>
<evidence type="ECO:0000313" key="4">
    <source>
        <dbReference type="EMBL" id="KRL93774.1"/>
    </source>
</evidence>
<reference evidence="4 5" key="1">
    <citation type="journal article" date="2015" name="Genome Announc.">
        <title>Expanding the biotechnology potential of lactobacilli through comparative genomics of 213 strains and associated genera.</title>
        <authorList>
            <person name="Sun Z."/>
            <person name="Harris H.M."/>
            <person name="McCann A."/>
            <person name="Guo C."/>
            <person name="Argimon S."/>
            <person name="Zhang W."/>
            <person name="Yang X."/>
            <person name="Jeffery I.B."/>
            <person name="Cooney J.C."/>
            <person name="Kagawa T.F."/>
            <person name="Liu W."/>
            <person name="Song Y."/>
            <person name="Salvetti E."/>
            <person name="Wrobel A."/>
            <person name="Rasinkangas P."/>
            <person name="Parkhill J."/>
            <person name="Rea M.C."/>
            <person name="O'Sullivan O."/>
            <person name="Ritari J."/>
            <person name="Douillard F.P."/>
            <person name="Paul Ross R."/>
            <person name="Yang R."/>
            <person name="Briner A.E."/>
            <person name="Felis G.E."/>
            <person name="de Vos W.M."/>
            <person name="Barrangou R."/>
            <person name="Klaenhammer T.R."/>
            <person name="Caufield P.W."/>
            <person name="Cui Y."/>
            <person name="Zhang H."/>
            <person name="O'Toole P.W."/>
        </authorList>
    </citation>
    <scope>NUCLEOTIDE SEQUENCE [LARGE SCALE GENOMIC DNA]</scope>
    <source>
        <strain evidence="4 5">DSM 16381</strain>
    </source>
</reference>
<name>A0A0R1UKK2_9LACO</name>
<gene>
    <name evidence="4" type="ORF">FD28_GL000961</name>
</gene>
<dbReference type="SUPFAM" id="SSF52799">
    <property type="entry name" value="(Phosphotyrosine protein) phosphatases II"/>
    <property type="match status" value="1"/>
</dbReference>
<dbReference type="EMBL" id="AZFS01000061">
    <property type="protein sequence ID" value="KRL93774.1"/>
    <property type="molecule type" value="Genomic_DNA"/>
</dbReference>
<feature type="domain" description="Tyrosine specific protein phosphatases" evidence="3">
    <location>
        <begin position="174"/>
        <end position="240"/>
    </location>
</feature>
<keyword evidence="2" id="KW-0732">Signal</keyword>
<dbReference type="Proteomes" id="UP000051580">
    <property type="component" value="Unassembled WGS sequence"/>
</dbReference>
<evidence type="ECO:0000256" key="1">
    <source>
        <dbReference type="SAM" id="MobiDB-lite"/>
    </source>
</evidence>
<feature type="signal peptide" evidence="2">
    <location>
        <begin position="1"/>
        <end position="24"/>
    </location>
</feature>
<dbReference type="InterPro" id="IPR000387">
    <property type="entry name" value="Tyr_Pase_dom"/>
</dbReference>
<dbReference type="InterPro" id="IPR026893">
    <property type="entry name" value="Tyr/Ser_Pase_IphP-type"/>
</dbReference>
<protein>
    <submittedName>
        <fullName evidence="4">Protein tyrosine serine phosphatase</fullName>
    </submittedName>
</protein>
<sequence>MIKSLSLFGAAIALAGVGVTPGIAATTAQPPVAGQVKSADTGKATTLLVDGSKKEDLAKTLVVLHNTKNTRDLGGYQTADGKWQIRHYQLLRSDNLNKLDSDDVKTFTDKYRVKSVVDLRTPGQVKSAPDVAIPGAKETYISILGPHAYTDGGGDGDFYNQRLTFGYPAITGYRQFLNMLAVNNGGSTLYHCSSGKDRTGIATVLIMAILGMDKQTIVNDFMLSQYTGRTVKIEWISQYYRDIEKNYGSLQNYIDTALAISPTVQAKLRAKYLVSTDGKQTPYPAPSEPAQPNPTPTLPSQPETPKPQPETKPEVVTNGDGDQVTKPKKKAKQVKILKTKKLHTKRVYRVKAHKPWFKDAKLKHAKGKTPKTAKKWRLVKSEKVKIKHKTYTYYQIKDASGHTAWILNKYVTKK</sequence>
<dbReference type="PATRIC" id="fig|1423753.3.peg.1000"/>
<accession>A0A0R1UKK2</accession>
<feature type="compositionally biased region" description="Pro residues" evidence="1">
    <location>
        <begin position="283"/>
        <end position="310"/>
    </location>
</feature>
<keyword evidence="5" id="KW-1185">Reference proteome</keyword>
<dbReference type="AlphaFoldDB" id="A0A0R1UKK2"/>
<dbReference type="PROSITE" id="PS50056">
    <property type="entry name" value="TYR_PHOSPHATASE_2"/>
    <property type="match status" value="1"/>
</dbReference>
<dbReference type="Gene3D" id="3.90.190.10">
    <property type="entry name" value="Protein tyrosine phosphatase superfamily"/>
    <property type="match status" value="1"/>
</dbReference>
<feature type="chain" id="PRO_5006411750" evidence="2">
    <location>
        <begin position="25"/>
        <end position="414"/>
    </location>
</feature>
<evidence type="ECO:0000256" key="2">
    <source>
        <dbReference type="SAM" id="SignalP"/>
    </source>
</evidence>
<organism evidence="4 5">
    <name type="scientific">Levilactobacillus hammesii DSM 16381</name>
    <dbReference type="NCBI Taxonomy" id="1423753"/>
    <lineage>
        <taxon>Bacteria</taxon>
        <taxon>Bacillati</taxon>
        <taxon>Bacillota</taxon>
        <taxon>Bacilli</taxon>
        <taxon>Lactobacillales</taxon>
        <taxon>Lactobacillaceae</taxon>
        <taxon>Levilactobacillus</taxon>
    </lineage>
</organism>
<dbReference type="Pfam" id="PF13350">
    <property type="entry name" value="Y_phosphatase3"/>
    <property type="match status" value="1"/>
</dbReference>
<evidence type="ECO:0000313" key="5">
    <source>
        <dbReference type="Proteomes" id="UP000051580"/>
    </source>
</evidence>
<proteinExistence type="predicted"/>